<accession>A0A3S0KSQ2</accession>
<dbReference type="Proteomes" id="UP000267448">
    <property type="component" value="Unassembled WGS sequence"/>
</dbReference>
<dbReference type="PROSITE" id="PS51257">
    <property type="entry name" value="PROKAR_LIPOPROTEIN"/>
    <property type="match status" value="1"/>
</dbReference>
<organism evidence="2 3">
    <name type="scientific">Shewanella canadensis</name>
    <dbReference type="NCBI Taxonomy" id="271096"/>
    <lineage>
        <taxon>Bacteria</taxon>
        <taxon>Pseudomonadati</taxon>
        <taxon>Pseudomonadota</taxon>
        <taxon>Gammaproteobacteria</taxon>
        <taxon>Alteromonadales</taxon>
        <taxon>Shewanellaceae</taxon>
        <taxon>Shewanella</taxon>
    </lineage>
</organism>
<dbReference type="AlphaFoldDB" id="A0A3S0KSQ2"/>
<dbReference type="RefSeq" id="WP_126523079.1">
    <property type="nucleotide sequence ID" value="NZ_RXNU01000017.1"/>
</dbReference>
<proteinExistence type="predicted"/>
<keyword evidence="3" id="KW-1185">Reference proteome</keyword>
<feature type="domain" description="Lipoprotein LPP20-like" evidence="1">
    <location>
        <begin position="25"/>
        <end position="94"/>
    </location>
</feature>
<dbReference type="Pfam" id="PF02169">
    <property type="entry name" value="LPP20"/>
    <property type="match status" value="1"/>
</dbReference>
<evidence type="ECO:0000259" key="1">
    <source>
        <dbReference type="Pfam" id="PF02169"/>
    </source>
</evidence>
<reference evidence="2 3" key="1">
    <citation type="submission" date="2018-12" db="EMBL/GenBank/DDBJ databases">
        <authorList>
            <person name="Yu L."/>
        </authorList>
    </citation>
    <scope>NUCLEOTIDE SEQUENCE [LARGE SCALE GENOMIC DNA]</scope>
    <source>
        <strain evidence="2 3">HAW-EB2</strain>
    </source>
</reference>
<dbReference type="InterPro" id="IPR024952">
    <property type="entry name" value="LPP20-like_dom"/>
</dbReference>
<dbReference type="Gene3D" id="3.10.28.20">
    <property type="entry name" value="Acetamidase/Formamidase-like domains"/>
    <property type="match status" value="1"/>
</dbReference>
<gene>
    <name evidence="2" type="ORF">EKG38_21690</name>
</gene>
<dbReference type="EMBL" id="RXNU01000017">
    <property type="protein sequence ID" value="RTR36915.1"/>
    <property type="molecule type" value="Genomic_DNA"/>
</dbReference>
<evidence type="ECO:0000313" key="3">
    <source>
        <dbReference type="Proteomes" id="UP000267448"/>
    </source>
</evidence>
<evidence type="ECO:0000313" key="2">
    <source>
        <dbReference type="EMBL" id="RTR36915.1"/>
    </source>
</evidence>
<dbReference type="OrthoDB" id="6255081at2"/>
<name>A0A3S0KSQ2_9GAMM</name>
<comment type="caution">
    <text evidence="2">The sequence shown here is derived from an EMBL/GenBank/DDBJ whole genome shotgun (WGS) entry which is preliminary data.</text>
</comment>
<protein>
    <recommendedName>
        <fullName evidence="1">Lipoprotein LPP20-like domain-containing protein</fullName>
    </recommendedName>
</protein>
<sequence length="325" mass="36338">MFSKNTSLVVIFFLFIGCQSTTKTPSWVLAPNVNYPESITAVGEGNSLDDAKKKALSAINQRLWTQVSSSSQSRNIANNINGGDHYQQLNDFSLNTKTSELVLSGVEYTKAEQVGPLYYVEAKVFKTSLRNQLVADIDKINEHAKFELSALAHTDLLVWWLKNRNVEELEKELTVKTSMLAALSTPNDYEPKTVLPLLKSNVSRVKSQIIITISGGQEEELMKDLLTNLFSKYNIPVVDYKKGAYSHNLILDTHWNNSSIADIFVSTARVNLIVKDEKSLVVASNEIIANANSVTSFERAREGVSRSFSAKVKEQDFWKALGFDF</sequence>